<sequence>MIDINALVGPVVSALCAFAGSWLAFSTRLTRVETKLESIEAKQDKHNMVIERTYKLESDMDTMWHRHDELKDEVHDFKTGGTK</sequence>
<name>A0ABM7WFQ0_9ACTN</name>
<dbReference type="EMBL" id="AP025564">
    <property type="protein sequence ID" value="BDE94959.1"/>
    <property type="molecule type" value="Genomic_DNA"/>
</dbReference>
<keyword evidence="1" id="KW-1133">Transmembrane helix</keyword>
<keyword evidence="1" id="KW-0812">Transmembrane</keyword>
<reference evidence="2 3" key="1">
    <citation type="submission" date="2022-01" db="EMBL/GenBank/DDBJ databases">
        <title>Novel bile acid biosynthetic pathways are enriched in the microbiome of centenarians.</title>
        <authorList>
            <person name="Sato Y."/>
            <person name="Atarashi K."/>
            <person name="Plichta R.D."/>
            <person name="Arai Y."/>
            <person name="Sasajima S."/>
            <person name="Kearney M.S."/>
            <person name="Suda W."/>
            <person name="Takeshita K."/>
            <person name="Sasaki T."/>
            <person name="Okamoto S."/>
            <person name="Skelly N.A."/>
            <person name="Okamura Y."/>
            <person name="Vlamakis H."/>
            <person name="Li Y."/>
            <person name="Tanoue T."/>
            <person name="Takei H."/>
            <person name="Nittono H."/>
            <person name="Narushima S."/>
            <person name="Irie J."/>
            <person name="Itoh H."/>
            <person name="Moriya K."/>
            <person name="Sugiura Y."/>
            <person name="Suematsu M."/>
            <person name="Moritoki N."/>
            <person name="Shibata S."/>
            <person name="Littman R.D."/>
            <person name="Fischbach A.M."/>
            <person name="Uwamino Y."/>
            <person name="Inoue T."/>
            <person name="Honda A."/>
            <person name="Hattori M."/>
            <person name="Murai T."/>
            <person name="Xavier J.R."/>
            <person name="Hirose N."/>
            <person name="Honda K."/>
        </authorList>
    </citation>
    <scope>NUCLEOTIDE SEQUENCE [LARGE SCALE GENOMIC DNA]</scope>
    <source>
        <strain evidence="2 3">CE91-St30</strain>
    </source>
</reference>
<proteinExistence type="predicted"/>
<accession>A0ABM7WFQ0</accession>
<protein>
    <submittedName>
        <fullName evidence="2">Uncharacterized protein</fullName>
    </submittedName>
</protein>
<dbReference type="RefSeq" id="WP_244411480.1">
    <property type="nucleotide sequence ID" value="NZ_AP025564.1"/>
</dbReference>
<keyword evidence="3" id="KW-1185">Reference proteome</keyword>
<evidence type="ECO:0000256" key="1">
    <source>
        <dbReference type="SAM" id="Phobius"/>
    </source>
</evidence>
<feature type="transmembrane region" description="Helical" evidence="1">
    <location>
        <begin position="6"/>
        <end position="25"/>
    </location>
</feature>
<evidence type="ECO:0000313" key="3">
    <source>
        <dbReference type="Proteomes" id="UP001320544"/>
    </source>
</evidence>
<organism evidence="2 3">
    <name type="scientific">Raoultibacter timonensis</name>
    <dbReference type="NCBI Taxonomy" id="1907662"/>
    <lineage>
        <taxon>Bacteria</taxon>
        <taxon>Bacillati</taxon>
        <taxon>Actinomycetota</taxon>
        <taxon>Coriobacteriia</taxon>
        <taxon>Eggerthellales</taxon>
        <taxon>Eggerthellaceae</taxon>
        <taxon>Raoultibacter</taxon>
    </lineage>
</organism>
<keyword evidence="1" id="KW-0472">Membrane</keyword>
<dbReference type="Proteomes" id="UP001320544">
    <property type="component" value="Chromosome"/>
</dbReference>
<evidence type="ECO:0000313" key="2">
    <source>
        <dbReference type="EMBL" id="BDE94959.1"/>
    </source>
</evidence>
<gene>
    <name evidence="2" type="ORF">CE91St30_02920</name>
</gene>